<dbReference type="InterPro" id="IPR058783">
    <property type="entry name" value="IREH1/IRE-like_N"/>
</dbReference>
<comment type="catalytic activity">
    <reaction evidence="11">
        <text>L-threonyl-[protein] + ATP = O-phospho-L-threonyl-[protein] + ADP + H(+)</text>
        <dbReference type="Rhea" id="RHEA:46608"/>
        <dbReference type="Rhea" id="RHEA-COMP:11060"/>
        <dbReference type="Rhea" id="RHEA-COMP:11605"/>
        <dbReference type="ChEBI" id="CHEBI:15378"/>
        <dbReference type="ChEBI" id="CHEBI:30013"/>
        <dbReference type="ChEBI" id="CHEBI:30616"/>
        <dbReference type="ChEBI" id="CHEBI:61977"/>
        <dbReference type="ChEBI" id="CHEBI:456216"/>
        <dbReference type="EC" id="2.7.11.1"/>
    </reaction>
</comment>
<evidence type="ECO:0000256" key="12">
    <source>
        <dbReference type="ARBA" id="ARBA00048679"/>
    </source>
</evidence>
<dbReference type="InterPro" id="IPR050236">
    <property type="entry name" value="Ser_Thr_kinase_AGC"/>
</dbReference>
<evidence type="ECO:0000256" key="4">
    <source>
        <dbReference type="ARBA" id="ARBA00022679"/>
    </source>
</evidence>
<dbReference type="Proteomes" id="UP000006727">
    <property type="component" value="Chromosome 21"/>
</dbReference>
<protein>
    <recommendedName>
        <fullName evidence="1">non-specific serine/threonine protein kinase</fullName>
        <ecNumber evidence="1">2.7.11.1</ecNumber>
    </recommendedName>
</protein>
<dbReference type="GO" id="GO:0035556">
    <property type="term" value="P:intracellular signal transduction"/>
    <property type="evidence" value="ECO:0000318"/>
    <property type="project" value="GO_Central"/>
</dbReference>
<dbReference type="InterPro" id="IPR000961">
    <property type="entry name" value="AGC-kinase_C"/>
</dbReference>
<dbReference type="PROSITE" id="PS51285">
    <property type="entry name" value="AGC_KINASE_CTER"/>
    <property type="match status" value="1"/>
</dbReference>
<evidence type="ECO:0000313" key="16">
    <source>
        <dbReference type="EMBL" id="PNR31810.1"/>
    </source>
</evidence>
<dbReference type="GO" id="GO:0008270">
    <property type="term" value="F:zinc ion binding"/>
    <property type="evidence" value="ECO:0007669"/>
    <property type="project" value="UniProtKB-KW"/>
</dbReference>
<feature type="domain" description="AGC-kinase C-terminal" evidence="15">
    <location>
        <begin position="1235"/>
        <end position="1346"/>
    </location>
</feature>
<dbReference type="Gramene" id="Pp3c21_9360V3.2">
    <property type="protein sequence ID" value="Pp3c21_9360V3.2"/>
    <property type="gene ID" value="Pp3c21_9360"/>
</dbReference>
<dbReference type="PaxDb" id="3218-PP1S353_26V6.1"/>
<dbReference type="GeneID" id="112274070"/>
<evidence type="ECO:0000256" key="7">
    <source>
        <dbReference type="ARBA" id="ARBA00022771"/>
    </source>
</evidence>
<dbReference type="SUPFAM" id="SSF56112">
    <property type="entry name" value="Protein kinase-like (PK-like)"/>
    <property type="match status" value="1"/>
</dbReference>
<evidence type="ECO:0000256" key="2">
    <source>
        <dbReference type="ARBA" id="ARBA00022527"/>
    </source>
</evidence>
<evidence type="ECO:0000256" key="8">
    <source>
        <dbReference type="ARBA" id="ARBA00022777"/>
    </source>
</evidence>
<keyword evidence="4" id="KW-0808">Transferase</keyword>
<keyword evidence="5" id="KW-0479">Metal-binding</keyword>
<comment type="catalytic activity">
    <reaction evidence="12">
        <text>L-seryl-[protein] + ATP = O-phospho-L-seryl-[protein] + ADP + H(+)</text>
        <dbReference type="Rhea" id="RHEA:17989"/>
        <dbReference type="Rhea" id="RHEA-COMP:9863"/>
        <dbReference type="Rhea" id="RHEA-COMP:11604"/>
        <dbReference type="ChEBI" id="CHEBI:15378"/>
        <dbReference type="ChEBI" id="CHEBI:29999"/>
        <dbReference type="ChEBI" id="CHEBI:30616"/>
        <dbReference type="ChEBI" id="CHEBI:83421"/>
        <dbReference type="ChEBI" id="CHEBI:456216"/>
        <dbReference type="EC" id="2.7.11.1"/>
    </reaction>
</comment>
<feature type="region of interest" description="Disordered" evidence="13">
    <location>
        <begin position="150"/>
        <end position="329"/>
    </location>
</feature>
<feature type="compositionally biased region" description="Polar residues" evidence="13">
    <location>
        <begin position="263"/>
        <end position="273"/>
    </location>
</feature>
<evidence type="ECO:0000256" key="10">
    <source>
        <dbReference type="ARBA" id="ARBA00022840"/>
    </source>
</evidence>
<keyword evidence="2" id="KW-0723">Serine/threonine-protein kinase</keyword>
<dbReference type="PANTHER" id="PTHR24356:SF1">
    <property type="entry name" value="SERINE_THREONINE-PROTEIN KINASE GREATWALL"/>
    <property type="match status" value="1"/>
</dbReference>
<dbReference type="RefSeq" id="XP_073385924.1">
    <property type="nucleotide sequence ID" value="XM_073529823.1"/>
</dbReference>
<dbReference type="PROSITE" id="PS00108">
    <property type="entry name" value="PROTEIN_KINASE_ST"/>
    <property type="match status" value="1"/>
</dbReference>
<dbReference type="EnsemblPlants" id="Pp3c21_9360V3.2">
    <property type="protein sequence ID" value="Pp3c21_9360V3.2"/>
    <property type="gene ID" value="Pp3c21_9360"/>
</dbReference>
<dbReference type="GO" id="GO:0005524">
    <property type="term" value="F:ATP binding"/>
    <property type="evidence" value="ECO:0007669"/>
    <property type="project" value="UniProtKB-KW"/>
</dbReference>
<dbReference type="EMBL" id="ABEU02000021">
    <property type="protein sequence ID" value="PNR31810.1"/>
    <property type="molecule type" value="Genomic_DNA"/>
</dbReference>
<dbReference type="STRING" id="3218.A0A2K1IRA5"/>
<evidence type="ECO:0000259" key="15">
    <source>
        <dbReference type="PROSITE" id="PS51285"/>
    </source>
</evidence>
<dbReference type="Pfam" id="PF00069">
    <property type="entry name" value="Pkinase"/>
    <property type="match status" value="1"/>
</dbReference>
<feature type="compositionally biased region" description="Basic and acidic residues" evidence="13">
    <location>
        <begin position="550"/>
        <end position="577"/>
    </location>
</feature>
<dbReference type="RefSeq" id="XP_024358997.1">
    <property type="nucleotide sequence ID" value="XM_024503229.2"/>
</dbReference>
<dbReference type="OMA" id="ENTYEWE"/>
<feature type="compositionally biased region" description="Basic and acidic residues" evidence="13">
    <location>
        <begin position="525"/>
        <end position="543"/>
    </location>
</feature>
<gene>
    <name evidence="17" type="primary">LOC112274070</name>
    <name evidence="16" type="ORF">PHYPA_025933</name>
</gene>
<feature type="compositionally biased region" description="Basic and acidic residues" evidence="13">
    <location>
        <begin position="47"/>
        <end position="84"/>
    </location>
</feature>
<dbReference type="InterPro" id="IPR008271">
    <property type="entry name" value="Ser/Thr_kinase_AS"/>
</dbReference>
<feature type="compositionally biased region" description="Polar residues" evidence="13">
    <location>
        <begin position="598"/>
        <end position="614"/>
    </location>
</feature>
<keyword evidence="18" id="KW-1185">Reference proteome</keyword>
<proteinExistence type="predicted"/>
<dbReference type="EnsemblPlants" id="Pp3c21_9360V3.1">
    <property type="protein sequence ID" value="Pp3c21_9360V3.1"/>
    <property type="gene ID" value="Pp3c21_9360"/>
</dbReference>
<dbReference type="GO" id="GO:0007010">
    <property type="term" value="P:cytoskeleton organization"/>
    <property type="evidence" value="ECO:0007669"/>
    <property type="project" value="UniProtKB-ARBA"/>
</dbReference>
<feature type="region of interest" description="Disordered" evidence="13">
    <location>
        <begin position="1279"/>
        <end position="1304"/>
    </location>
</feature>
<reference evidence="17" key="3">
    <citation type="submission" date="2020-12" db="UniProtKB">
        <authorList>
            <consortium name="EnsemblPlants"/>
        </authorList>
    </citation>
    <scope>IDENTIFICATION</scope>
</reference>
<feature type="domain" description="Protein kinase" evidence="14">
    <location>
        <begin position="941"/>
        <end position="1234"/>
    </location>
</feature>
<dbReference type="FunCoup" id="A0A2K1IRA5">
    <property type="interactions" value="2774"/>
</dbReference>
<reference evidence="16 18" key="1">
    <citation type="journal article" date="2008" name="Science">
        <title>The Physcomitrella genome reveals evolutionary insights into the conquest of land by plants.</title>
        <authorList>
            <person name="Rensing S."/>
            <person name="Lang D."/>
            <person name="Zimmer A."/>
            <person name="Terry A."/>
            <person name="Salamov A."/>
            <person name="Shapiro H."/>
            <person name="Nishiyama T."/>
            <person name="Perroud P.-F."/>
            <person name="Lindquist E."/>
            <person name="Kamisugi Y."/>
            <person name="Tanahashi T."/>
            <person name="Sakakibara K."/>
            <person name="Fujita T."/>
            <person name="Oishi K."/>
            <person name="Shin-I T."/>
            <person name="Kuroki Y."/>
            <person name="Toyoda A."/>
            <person name="Suzuki Y."/>
            <person name="Hashimoto A."/>
            <person name="Yamaguchi K."/>
            <person name="Sugano A."/>
            <person name="Kohara Y."/>
            <person name="Fujiyama A."/>
            <person name="Anterola A."/>
            <person name="Aoki S."/>
            <person name="Ashton N."/>
            <person name="Barbazuk W.B."/>
            <person name="Barker E."/>
            <person name="Bennetzen J."/>
            <person name="Bezanilla M."/>
            <person name="Blankenship R."/>
            <person name="Cho S.H."/>
            <person name="Dutcher S."/>
            <person name="Estelle M."/>
            <person name="Fawcett J.A."/>
            <person name="Gundlach H."/>
            <person name="Hanada K."/>
            <person name="Heyl A."/>
            <person name="Hicks K.A."/>
            <person name="Hugh J."/>
            <person name="Lohr M."/>
            <person name="Mayer K."/>
            <person name="Melkozernov A."/>
            <person name="Murata T."/>
            <person name="Nelson D."/>
            <person name="Pils B."/>
            <person name="Prigge M."/>
            <person name="Reiss B."/>
            <person name="Renner T."/>
            <person name="Rombauts S."/>
            <person name="Rushton P."/>
            <person name="Sanderfoot A."/>
            <person name="Schween G."/>
            <person name="Shiu S.-H."/>
            <person name="Stueber K."/>
            <person name="Theodoulou F.L."/>
            <person name="Tu H."/>
            <person name="Van de Peer Y."/>
            <person name="Verrier P.J."/>
            <person name="Waters E."/>
            <person name="Wood A."/>
            <person name="Yang L."/>
            <person name="Cove D."/>
            <person name="Cuming A."/>
            <person name="Hasebe M."/>
            <person name="Lucas S."/>
            <person name="Mishler D.B."/>
            <person name="Reski R."/>
            <person name="Grigoriev I."/>
            <person name="Quatrano R.S."/>
            <person name="Boore J.L."/>
        </authorList>
    </citation>
    <scope>NUCLEOTIDE SEQUENCE [LARGE SCALE GENOMIC DNA]</scope>
    <source>
        <strain evidence="17 18">cv. Gransden 2004</strain>
    </source>
</reference>
<dbReference type="Pfam" id="PF26031">
    <property type="entry name" value="IREH1"/>
    <property type="match status" value="1"/>
</dbReference>
<dbReference type="SMART" id="SM00220">
    <property type="entry name" value="S_TKc"/>
    <property type="match status" value="1"/>
</dbReference>
<evidence type="ECO:0000256" key="9">
    <source>
        <dbReference type="ARBA" id="ARBA00022833"/>
    </source>
</evidence>
<dbReference type="RefSeq" id="XP_024358998.1">
    <property type="nucleotide sequence ID" value="XM_024503230.2"/>
</dbReference>
<dbReference type="PROSITE" id="PS50011">
    <property type="entry name" value="PROTEIN_KINASE_DOM"/>
    <property type="match status" value="1"/>
</dbReference>
<evidence type="ECO:0000313" key="18">
    <source>
        <dbReference type="Proteomes" id="UP000006727"/>
    </source>
</evidence>
<keyword evidence="8" id="KW-0418">Kinase</keyword>
<sequence length="1364" mass="152041">MGPFGRAAVGLIVSKDSANKKKKQSVEDVVGNVKGGRRNAGSLPSWLKDDVADEKPVKDGKDKSAKEGKEKWKERVKESKEKSKGLTSGKGHIDEELEMTISDPIPDEDFRLATSLLGLHPIKTRSGPLLFPPSTRSGPVYAGTFQSRFDAGNESRQGQDKAVNSWSKGESSTRLVSGVRKASKVHAQDSVSPTDFTTAEENGQNSGGRVFMHADASEMEGSPRSDASPESLSQRKLQRSSRIGDLGGRMYGSGLKLEGHRNGSASQMGNPFGSTWDDGQVSSSATESSYRGEGGSGSIYESHVCSQDQRSPSRIGAEGDAEAESPTESPRFQALLRMTKSVGKKHRDIKSFSHELDPRGLRSHEFFRPQNLGGFNDLQELVQTLKARFNTAKEEVNGELAVFAGDLLEALEKNAGTVPDWQEGAEDLLVLARKCAMMDPQQFRKECEAIVHELDEKRQELPMGILKRYHTRMLFILTRCTRLLQYQKRNFLELDLLRLQKVERFWHPVDIPKVPASEPVKRKILQDHFRPIDVPRRPKDEIPTKPPLESIRESESKTDLRIPKSPDSKHETTDHPDTIVMEKPASWKKFDKEKHGSVKQSTPEKGSPPATTYNLRPMQPTPVKRLYSEKPMVICRICEEEVPTVHLEEHSRVCAFADRCDHKGLGVDERLRRLAGTLERILESYTPKSFAVAASASPDTAKTLTYGGDNENYLTEKITSVPEKLAVMERGGGELLRRGSEDMLEDLHEIDAASIMDDPKVFNAIACKSRFGPKVDPFTAFASSVGSLLCPSSSVGSLTPRSPLATPKNSHIDILLTDKTSLVEYEDPQQINELVDIAICVADTNYSHQKTAEYIVSWMEVLKDVLQQNKVDALIVDTFGRRIDKLCREKYQSFLEFSGQYNSESPLHSTVENLSLDEERHQASRTPVYQSHKDRTTIDDFEIIKPISRGAFGRVFLARKRITGDLFAIKVLRKADMIRKNAVESVRAERNILISVRNPFVVRFFYSFTCSENLYLVMEYLNGGDVFSLLRNMGCLDEELVRVYIAELVLALEYLHSLGIVHRDLKPDNILIAHDGHIKLTDFGLSRVGLINSTDDLSGPPVGGSTLMEDIANHHRIVSGELPQQRERRQQRSAVGTPDYLAPEILLGNSHGNAADWWSTGVILFEMLTGIPPFNAEHPQIIFDNILNRNIPWPVVPDEMSYDAEDLIDRLLTEDPDSRLGANGAAEVKAHRFFKDINWETLAMQKAAFVPSVDNAHDTSYFTSRQCWNSAETRLFADPGGESLSYETSASGRSTSSSDRPEDELVDVAGPLHRDDGRDLSEVTPSSRFSFSNFSFKNLSQLASINYDVLQTVRDATLPSGPNS</sequence>
<dbReference type="GO" id="GO:0004674">
    <property type="term" value="F:protein serine/threonine kinase activity"/>
    <property type="evidence" value="ECO:0000318"/>
    <property type="project" value="GO_Central"/>
</dbReference>
<keyword evidence="3" id="KW-0597">Phosphoprotein</keyword>
<dbReference type="Gene3D" id="1.10.510.10">
    <property type="entry name" value="Transferase(Phosphotransferase) domain 1"/>
    <property type="match status" value="1"/>
</dbReference>
<dbReference type="InterPro" id="IPR000719">
    <property type="entry name" value="Prot_kinase_dom"/>
</dbReference>
<dbReference type="OrthoDB" id="162894at2759"/>
<feature type="compositionally biased region" description="Polar residues" evidence="13">
    <location>
        <begin position="189"/>
        <end position="204"/>
    </location>
</feature>
<dbReference type="RefSeq" id="XP_024358999.1">
    <property type="nucleotide sequence ID" value="XM_024503231.2"/>
</dbReference>
<dbReference type="EC" id="2.7.11.1" evidence="1"/>
<dbReference type="CDD" id="cd05579">
    <property type="entry name" value="STKc_MAST_like"/>
    <property type="match status" value="1"/>
</dbReference>
<dbReference type="FunFam" id="1.10.510.10:FF:000024">
    <property type="entry name" value="Probable serine/threonine-protein kinase cot-1"/>
    <property type="match status" value="1"/>
</dbReference>
<keyword evidence="6" id="KW-0547">Nucleotide-binding</keyword>
<evidence type="ECO:0000256" key="13">
    <source>
        <dbReference type="SAM" id="MobiDB-lite"/>
    </source>
</evidence>
<evidence type="ECO:0000256" key="3">
    <source>
        <dbReference type="ARBA" id="ARBA00022553"/>
    </source>
</evidence>
<keyword evidence="9" id="KW-0862">Zinc</keyword>
<dbReference type="Gramene" id="Pp3c21_9360V3.1">
    <property type="protein sequence ID" value="Pp3c21_9360V3.1"/>
    <property type="gene ID" value="Pp3c21_9360"/>
</dbReference>
<name>A0A2K1IRA5_PHYPA</name>
<keyword evidence="10" id="KW-0067">ATP-binding</keyword>
<dbReference type="RefSeq" id="XP_024359000.1">
    <property type="nucleotide sequence ID" value="XM_024503232.2"/>
</dbReference>
<feature type="compositionally biased region" description="Low complexity" evidence="13">
    <location>
        <begin position="1285"/>
        <end position="1298"/>
    </location>
</feature>
<evidence type="ECO:0000256" key="1">
    <source>
        <dbReference type="ARBA" id="ARBA00012513"/>
    </source>
</evidence>
<dbReference type="FunFam" id="3.30.200.20:FF:000147">
    <property type="entry name" value="probable serine/threonine protein kinase IREH1"/>
    <property type="match status" value="1"/>
</dbReference>
<feature type="compositionally biased region" description="Polar residues" evidence="13">
    <location>
        <begin position="162"/>
        <end position="175"/>
    </location>
</feature>
<accession>A0A2K1IRA5</accession>
<dbReference type="Gene3D" id="3.30.200.20">
    <property type="entry name" value="Phosphorylase Kinase, domain 1"/>
    <property type="match status" value="1"/>
</dbReference>
<reference evidence="16 18" key="2">
    <citation type="journal article" date="2018" name="Plant J.">
        <title>The Physcomitrella patens chromosome-scale assembly reveals moss genome structure and evolution.</title>
        <authorList>
            <person name="Lang D."/>
            <person name="Ullrich K.K."/>
            <person name="Murat F."/>
            <person name="Fuchs J."/>
            <person name="Jenkins J."/>
            <person name="Haas F.B."/>
            <person name="Piednoel M."/>
            <person name="Gundlach H."/>
            <person name="Van Bel M."/>
            <person name="Meyberg R."/>
            <person name="Vives C."/>
            <person name="Morata J."/>
            <person name="Symeonidi A."/>
            <person name="Hiss M."/>
            <person name="Muchero W."/>
            <person name="Kamisugi Y."/>
            <person name="Saleh O."/>
            <person name="Blanc G."/>
            <person name="Decker E.L."/>
            <person name="van Gessel N."/>
            <person name="Grimwood J."/>
            <person name="Hayes R.D."/>
            <person name="Graham S.W."/>
            <person name="Gunter L.E."/>
            <person name="McDaniel S.F."/>
            <person name="Hoernstein S.N.W."/>
            <person name="Larsson A."/>
            <person name="Li F.W."/>
            <person name="Perroud P.F."/>
            <person name="Phillips J."/>
            <person name="Ranjan P."/>
            <person name="Rokshar D.S."/>
            <person name="Rothfels C.J."/>
            <person name="Schneider L."/>
            <person name="Shu S."/>
            <person name="Stevenson D.W."/>
            <person name="Thummler F."/>
            <person name="Tillich M."/>
            <person name="Villarreal Aguilar J.C."/>
            <person name="Widiez T."/>
            <person name="Wong G.K."/>
            <person name="Wymore A."/>
            <person name="Zhang Y."/>
            <person name="Zimmer A.D."/>
            <person name="Quatrano R.S."/>
            <person name="Mayer K.F.X."/>
            <person name="Goodstein D."/>
            <person name="Casacuberta J.M."/>
            <person name="Vandepoele K."/>
            <person name="Reski R."/>
            <person name="Cuming A.C."/>
            <person name="Tuskan G.A."/>
            <person name="Maumus F."/>
            <person name="Salse J."/>
            <person name="Schmutz J."/>
            <person name="Rensing S.A."/>
        </authorList>
    </citation>
    <scope>NUCLEOTIDE SEQUENCE [LARGE SCALE GENOMIC DNA]</scope>
    <source>
        <strain evidence="17 18">cv. Gransden 2004</strain>
    </source>
</reference>
<evidence type="ECO:0000256" key="6">
    <source>
        <dbReference type="ARBA" id="ARBA00022741"/>
    </source>
</evidence>
<organism evidence="16">
    <name type="scientific">Physcomitrium patens</name>
    <name type="common">Spreading-leaved earth moss</name>
    <name type="synonym">Physcomitrella patens</name>
    <dbReference type="NCBI Taxonomy" id="3218"/>
    <lineage>
        <taxon>Eukaryota</taxon>
        <taxon>Viridiplantae</taxon>
        <taxon>Streptophyta</taxon>
        <taxon>Embryophyta</taxon>
        <taxon>Bryophyta</taxon>
        <taxon>Bryophytina</taxon>
        <taxon>Bryopsida</taxon>
        <taxon>Funariidae</taxon>
        <taxon>Funariales</taxon>
        <taxon>Funariaceae</taxon>
        <taxon>Physcomitrium</taxon>
    </lineage>
</organism>
<feature type="region of interest" description="Disordered" evidence="13">
    <location>
        <begin position="17"/>
        <end position="97"/>
    </location>
</feature>
<dbReference type="RefSeq" id="XP_024358996.1">
    <property type="nucleotide sequence ID" value="XM_024503228.2"/>
</dbReference>
<evidence type="ECO:0000259" key="14">
    <source>
        <dbReference type="PROSITE" id="PS50011"/>
    </source>
</evidence>
<evidence type="ECO:0000256" key="5">
    <source>
        <dbReference type="ARBA" id="ARBA00022723"/>
    </source>
</evidence>
<feature type="region of interest" description="Disordered" evidence="13">
    <location>
        <begin position="525"/>
        <end position="618"/>
    </location>
</feature>
<evidence type="ECO:0000313" key="17">
    <source>
        <dbReference type="EnsemblPlants" id="Pp3c21_9360V3.1"/>
    </source>
</evidence>
<keyword evidence="7" id="KW-0863">Zinc-finger</keyword>
<dbReference type="PANTHER" id="PTHR24356">
    <property type="entry name" value="SERINE/THREONINE-PROTEIN KINASE"/>
    <property type="match status" value="1"/>
</dbReference>
<dbReference type="InterPro" id="IPR011009">
    <property type="entry name" value="Kinase-like_dom_sf"/>
</dbReference>
<evidence type="ECO:0000256" key="11">
    <source>
        <dbReference type="ARBA" id="ARBA00047899"/>
    </source>
</evidence>
<dbReference type="KEGG" id="ppp:112274070"/>